<proteinExistence type="predicted"/>
<dbReference type="PANTHER" id="PTHR43204:SF1">
    <property type="entry name" value="ABC TRANSPORTER I FAMILY MEMBER 6, CHLOROPLASTIC"/>
    <property type="match status" value="1"/>
</dbReference>
<feature type="region of interest" description="Disordered" evidence="3">
    <location>
        <begin position="12"/>
        <end position="62"/>
    </location>
</feature>
<sequence length="313" mass="33164">MAPPLAAAAAAAAVSSSSPLFSPSSSRPLIRRHAPPSYVSMRTRGRSQPAAAAPAPAAESSGSPLLEVRGLTASVKETGQQILAGVDLTIREGEIHAIMGKNGSGKSTLTKVLVGHPHYEVTGGTILFKGEDLVDMEPEERSLAGLFMSFQAPIEIPGVSNFDFLLMAVNARREKSGLPALGPLEFYSVVSPKVDALKMDPKFLDRNVNEGFSGGERKRNEILQLSVIGADLALLDEIDSGLDVDALEDVAIAVNGLLTPQNSVLMITHYQRLLDLIKPSYVHIMENGKIIKTGDSSIATQINEGGFKSIALV</sequence>
<dbReference type="Pfam" id="PF00005">
    <property type="entry name" value="ABC_tran"/>
    <property type="match status" value="1"/>
</dbReference>
<dbReference type="GO" id="GO:0016887">
    <property type="term" value="F:ATP hydrolysis activity"/>
    <property type="evidence" value="ECO:0007669"/>
    <property type="project" value="InterPro"/>
</dbReference>
<gene>
    <name evidence="5" type="ORF">C2845_PM02G27060</name>
</gene>
<dbReference type="InterPro" id="IPR003439">
    <property type="entry name" value="ABC_transporter-like_ATP-bd"/>
</dbReference>
<dbReference type="EMBL" id="PQIB02000005">
    <property type="protein sequence ID" value="RLN15778.1"/>
    <property type="molecule type" value="Genomic_DNA"/>
</dbReference>
<evidence type="ECO:0000313" key="5">
    <source>
        <dbReference type="EMBL" id="RLN15778.1"/>
    </source>
</evidence>
<dbReference type="OrthoDB" id="6500128at2759"/>
<dbReference type="PROSITE" id="PS00211">
    <property type="entry name" value="ABC_TRANSPORTER_1"/>
    <property type="match status" value="1"/>
</dbReference>
<dbReference type="NCBIfam" id="TIGR01978">
    <property type="entry name" value="sufC"/>
    <property type="match status" value="1"/>
</dbReference>
<feature type="compositionally biased region" description="Low complexity" evidence="3">
    <location>
        <begin position="12"/>
        <end position="28"/>
    </location>
</feature>
<comment type="caution">
    <text evidence="5">The sequence shown here is derived from an EMBL/GenBank/DDBJ whole genome shotgun (WGS) entry which is preliminary data.</text>
</comment>
<dbReference type="GO" id="GO:0005524">
    <property type="term" value="F:ATP binding"/>
    <property type="evidence" value="ECO:0007669"/>
    <property type="project" value="UniProtKB-KW"/>
</dbReference>
<keyword evidence="2" id="KW-0067">ATP-binding</keyword>
<keyword evidence="6" id="KW-1185">Reference proteome</keyword>
<dbReference type="CDD" id="cd03217">
    <property type="entry name" value="ABC_FeS_Assembly"/>
    <property type="match status" value="1"/>
</dbReference>
<accession>A0A3L6S4D5</accession>
<protein>
    <recommendedName>
        <fullName evidence="4">ABC transporter domain-containing protein</fullName>
    </recommendedName>
</protein>
<evidence type="ECO:0000256" key="2">
    <source>
        <dbReference type="ARBA" id="ARBA00022840"/>
    </source>
</evidence>
<dbReference type="InterPro" id="IPR010230">
    <property type="entry name" value="FeS-cluster_ATPase_SufC"/>
</dbReference>
<evidence type="ECO:0000256" key="3">
    <source>
        <dbReference type="SAM" id="MobiDB-lite"/>
    </source>
</evidence>
<name>A0A3L6S4D5_PANMI</name>
<dbReference type="SUPFAM" id="SSF52540">
    <property type="entry name" value="P-loop containing nucleoside triphosphate hydrolases"/>
    <property type="match status" value="1"/>
</dbReference>
<dbReference type="InterPro" id="IPR017871">
    <property type="entry name" value="ABC_transporter-like_CS"/>
</dbReference>
<organism evidence="5 6">
    <name type="scientific">Panicum miliaceum</name>
    <name type="common">Proso millet</name>
    <name type="synonym">Broomcorn millet</name>
    <dbReference type="NCBI Taxonomy" id="4540"/>
    <lineage>
        <taxon>Eukaryota</taxon>
        <taxon>Viridiplantae</taxon>
        <taxon>Streptophyta</taxon>
        <taxon>Embryophyta</taxon>
        <taxon>Tracheophyta</taxon>
        <taxon>Spermatophyta</taxon>
        <taxon>Magnoliopsida</taxon>
        <taxon>Liliopsida</taxon>
        <taxon>Poales</taxon>
        <taxon>Poaceae</taxon>
        <taxon>PACMAD clade</taxon>
        <taxon>Panicoideae</taxon>
        <taxon>Panicodae</taxon>
        <taxon>Paniceae</taxon>
        <taxon>Panicinae</taxon>
        <taxon>Panicum</taxon>
        <taxon>Panicum sect. Panicum</taxon>
    </lineage>
</organism>
<dbReference type="PANTHER" id="PTHR43204">
    <property type="entry name" value="ABC TRANSPORTER I FAMILY MEMBER 6, CHLOROPLASTIC"/>
    <property type="match status" value="1"/>
</dbReference>
<evidence type="ECO:0000259" key="4">
    <source>
        <dbReference type="PROSITE" id="PS50893"/>
    </source>
</evidence>
<dbReference type="AlphaFoldDB" id="A0A3L6S4D5"/>
<dbReference type="Gene3D" id="3.40.50.300">
    <property type="entry name" value="P-loop containing nucleotide triphosphate hydrolases"/>
    <property type="match status" value="1"/>
</dbReference>
<reference evidence="6" key="1">
    <citation type="journal article" date="2019" name="Nat. Commun.">
        <title>The genome of broomcorn millet.</title>
        <authorList>
            <person name="Zou C."/>
            <person name="Miki D."/>
            <person name="Li D."/>
            <person name="Tang Q."/>
            <person name="Xiao L."/>
            <person name="Rajput S."/>
            <person name="Deng P."/>
            <person name="Jia W."/>
            <person name="Huang R."/>
            <person name="Zhang M."/>
            <person name="Sun Y."/>
            <person name="Hu J."/>
            <person name="Fu X."/>
            <person name="Schnable P.S."/>
            <person name="Li F."/>
            <person name="Zhang H."/>
            <person name="Feng B."/>
            <person name="Zhu X."/>
            <person name="Liu R."/>
            <person name="Schnable J.C."/>
            <person name="Zhu J.-K."/>
            <person name="Zhang H."/>
        </authorList>
    </citation>
    <scope>NUCLEOTIDE SEQUENCE [LARGE SCALE GENOMIC DNA]</scope>
</reference>
<dbReference type="STRING" id="4540.A0A3L6S4D5"/>
<dbReference type="Proteomes" id="UP000275267">
    <property type="component" value="Unassembled WGS sequence"/>
</dbReference>
<evidence type="ECO:0000256" key="1">
    <source>
        <dbReference type="ARBA" id="ARBA00022741"/>
    </source>
</evidence>
<keyword evidence="1" id="KW-0547">Nucleotide-binding</keyword>
<dbReference type="InterPro" id="IPR027417">
    <property type="entry name" value="P-loop_NTPase"/>
</dbReference>
<feature type="compositionally biased region" description="Low complexity" evidence="3">
    <location>
        <begin position="49"/>
        <end position="58"/>
    </location>
</feature>
<evidence type="ECO:0000313" key="6">
    <source>
        <dbReference type="Proteomes" id="UP000275267"/>
    </source>
</evidence>
<feature type="domain" description="ABC transporter" evidence="4">
    <location>
        <begin position="66"/>
        <end position="312"/>
    </location>
</feature>
<dbReference type="SMART" id="SM00382">
    <property type="entry name" value="AAA"/>
    <property type="match status" value="1"/>
</dbReference>
<dbReference type="InterPro" id="IPR003593">
    <property type="entry name" value="AAA+_ATPase"/>
</dbReference>
<dbReference type="PROSITE" id="PS50893">
    <property type="entry name" value="ABC_TRANSPORTER_2"/>
    <property type="match status" value="1"/>
</dbReference>